<name>A0A1H9QFU6_9BACI</name>
<evidence type="ECO:0000313" key="2">
    <source>
        <dbReference type="Proteomes" id="UP000199410"/>
    </source>
</evidence>
<comment type="caution">
    <text evidence="1">The sequence shown here is derived from an EMBL/GenBank/DDBJ whole genome shotgun (WGS) entry which is preliminary data.</text>
</comment>
<proteinExistence type="predicted"/>
<evidence type="ECO:0000313" key="1">
    <source>
        <dbReference type="EMBL" id="SER59344.1"/>
    </source>
</evidence>
<dbReference type="AlphaFoldDB" id="A0A1H9QFU6"/>
<sequence length="179" mass="21089">MLNQNISNIPWQQLTTPYGRGTDIPRLIEQEQYQELTELIEHQGTLWQVTPWILLILLKKLSSKNVKEVSLAEIELYLAVAHAITEDYQDSTHNVSTMQELLDTKYLWVENEEDDELEWEEDTPRGYEPEAFLGYYYFSFLLLQKAIPVFTAIKARTKSTTEELEELLALLKHQKKKWI</sequence>
<reference evidence="1 2" key="1">
    <citation type="submission" date="2016-10" db="EMBL/GenBank/DDBJ databases">
        <authorList>
            <person name="Varghese N."/>
            <person name="Submissions S."/>
        </authorList>
    </citation>
    <scope>NUCLEOTIDE SEQUENCE [LARGE SCALE GENOMIC DNA]</scope>
    <source>
        <strain evidence="1 2">TC-13</strain>
    </source>
</reference>
<organism evidence="1 2">
    <name type="scientific">Lysinibacillus fusiformis</name>
    <dbReference type="NCBI Taxonomy" id="28031"/>
    <lineage>
        <taxon>Bacteria</taxon>
        <taxon>Bacillati</taxon>
        <taxon>Bacillota</taxon>
        <taxon>Bacilli</taxon>
        <taxon>Bacillales</taxon>
        <taxon>Bacillaceae</taxon>
        <taxon>Lysinibacillus</taxon>
    </lineage>
</organism>
<dbReference type="RefSeq" id="WP_089987059.1">
    <property type="nucleotide sequence ID" value="NZ_FMVP01000019.1"/>
</dbReference>
<accession>A0A1H9QFU6</accession>
<protein>
    <submittedName>
        <fullName evidence="1">Uncharacterized protein</fullName>
    </submittedName>
</protein>
<gene>
    <name evidence="1" type="ORF">SAMN02787113_04143</name>
</gene>
<dbReference type="EMBL" id="FOEL01000018">
    <property type="protein sequence ID" value="SER59344.1"/>
    <property type="molecule type" value="Genomic_DNA"/>
</dbReference>
<dbReference type="Proteomes" id="UP000199410">
    <property type="component" value="Unassembled WGS sequence"/>
</dbReference>